<evidence type="ECO:0000313" key="4">
    <source>
        <dbReference type="Proteomes" id="UP000195897"/>
    </source>
</evidence>
<proteinExistence type="predicted"/>
<feature type="domain" description="FeoB-type G" evidence="2">
    <location>
        <begin position="7"/>
        <end position="169"/>
    </location>
</feature>
<evidence type="ECO:0000259" key="2">
    <source>
        <dbReference type="PROSITE" id="PS51711"/>
    </source>
</evidence>
<dbReference type="InterPro" id="IPR006073">
    <property type="entry name" value="GTP-bd"/>
</dbReference>
<dbReference type="Pfam" id="PF07670">
    <property type="entry name" value="Gate"/>
    <property type="match status" value="2"/>
</dbReference>
<dbReference type="EMBL" id="NFKK01000003">
    <property type="protein sequence ID" value="OUP53741.1"/>
    <property type="molecule type" value="Genomic_DNA"/>
</dbReference>
<dbReference type="SUPFAM" id="SSF52540">
    <property type="entry name" value="P-loop containing nucleoside triphosphate hydrolases"/>
    <property type="match status" value="1"/>
</dbReference>
<accession>A0A1Y4LFV3</accession>
<dbReference type="AlphaFoldDB" id="A0A1Y4LFV3"/>
<feature type="transmembrane region" description="Helical" evidence="1">
    <location>
        <begin position="548"/>
        <end position="571"/>
    </location>
</feature>
<sequence length="617" mass="67292">MAERIFAGKIALAGNPNVGKSTVFNALTHLHQHTGNWTGKTITCANGIVRWNGKTFCLVDLPGTYALHSHAAEEDSAREFLQSNTADCIIIVVDATCLERNLIFALQILSMTQRAVLCLNLMDEARKKSISIDVPALEKRLGIPVVPCTAATGKGLDHLMETVETLVENNSIKTTDQKNVTEFPPLSSFVHAAEQIAAETVTVDARIPDRDRRIDAILTSRRYGIPIMLALIALVFFLTITGANVPSEWLSYLLFACAQPLNDLITWLGAPEWLRAMLIDGGWNVLASVVSVMLPPMAIFFPLFTCLEDIGYLPRIAFNLDHVFCKARTCGKQVLTLCMGLGCNAAGVVGCRIIDSERDRMIAILTNTMVPCNGRFPAIISLITLFIVGTTQSNAKTFLLAAISLTCVVIVGVFMTLVASWLLSKTILKGMPSAFFLELPPYRRPQVGKIIVRSLRDRTMFVLLRAVCVAAPAGLLIWCIGNIQVGSDTLLTIFAGALDPFARWIGLDGMILLAFILGFPANEIVIPLVLMGYLSSGTLVEINQLSDLAALLAQNGWTSVTAVCFILFSLFHWPCSTTCLTIRKETGSTKWMLIGMILPTLFGVTLCFIVHSISVLL</sequence>
<evidence type="ECO:0000313" key="3">
    <source>
        <dbReference type="EMBL" id="OUP53741.1"/>
    </source>
</evidence>
<feature type="transmembrane region" description="Helical" evidence="1">
    <location>
        <begin position="398"/>
        <end position="423"/>
    </location>
</feature>
<dbReference type="RefSeq" id="WP_087371042.1">
    <property type="nucleotide sequence ID" value="NZ_NFKK01000003.1"/>
</dbReference>
<dbReference type="PANTHER" id="PTHR43185:SF2">
    <property type="entry name" value="FERROUS IRON TRANSPORT PROTEIN B"/>
    <property type="match status" value="1"/>
</dbReference>
<dbReference type="GO" id="GO:0015093">
    <property type="term" value="F:ferrous iron transmembrane transporter activity"/>
    <property type="evidence" value="ECO:0007669"/>
    <property type="project" value="InterPro"/>
</dbReference>
<dbReference type="InterPro" id="IPR050860">
    <property type="entry name" value="FeoB_GTPase"/>
</dbReference>
<keyword evidence="1" id="KW-0812">Transmembrane</keyword>
<keyword evidence="1" id="KW-0472">Membrane</keyword>
<feature type="transmembrane region" description="Helical" evidence="1">
    <location>
        <begin position="223"/>
        <end position="243"/>
    </location>
</feature>
<protein>
    <submittedName>
        <fullName evidence="3">Ferrous iron transporter B</fullName>
    </submittedName>
</protein>
<dbReference type="Proteomes" id="UP000195897">
    <property type="component" value="Unassembled WGS sequence"/>
</dbReference>
<name>A0A1Y4LFV3_9FIRM</name>
<dbReference type="Pfam" id="PF02421">
    <property type="entry name" value="FeoB_N"/>
    <property type="match status" value="1"/>
</dbReference>
<gene>
    <name evidence="3" type="ORF">B5F17_03920</name>
</gene>
<dbReference type="PROSITE" id="PS51711">
    <property type="entry name" value="G_FEOB"/>
    <property type="match status" value="1"/>
</dbReference>
<dbReference type="InterPro" id="IPR011640">
    <property type="entry name" value="Fe2_transport_prot_B_C"/>
</dbReference>
<dbReference type="InterPro" id="IPR011642">
    <property type="entry name" value="Gate_dom"/>
</dbReference>
<dbReference type="InterPro" id="IPR030389">
    <property type="entry name" value="G_FEOB_dom"/>
</dbReference>
<dbReference type="CDD" id="cd01879">
    <property type="entry name" value="FeoB"/>
    <property type="match status" value="1"/>
</dbReference>
<feature type="transmembrane region" description="Helical" evidence="1">
    <location>
        <begin position="591"/>
        <end position="613"/>
    </location>
</feature>
<dbReference type="PANTHER" id="PTHR43185">
    <property type="entry name" value="FERROUS IRON TRANSPORT PROTEIN B"/>
    <property type="match status" value="1"/>
</dbReference>
<feature type="transmembrane region" description="Helical" evidence="1">
    <location>
        <begin position="282"/>
        <end position="304"/>
    </location>
</feature>
<dbReference type="Pfam" id="PF07664">
    <property type="entry name" value="FeoB_C"/>
    <property type="match status" value="1"/>
</dbReference>
<keyword evidence="1" id="KW-1133">Transmembrane helix</keyword>
<dbReference type="InterPro" id="IPR027417">
    <property type="entry name" value="P-loop_NTPase"/>
</dbReference>
<comment type="caution">
    <text evidence="3">The sequence shown here is derived from an EMBL/GenBank/DDBJ whole genome shotgun (WGS) entry which is preliminary data.</text>
</comment>
<evidence type="ECO:0000256" key="1">
    <source>
        <dbReference type="SAM" id="Phobius"/>
    </source>
</evidence>
<organism evidence="3 4">
    <name type="scientific">Butyricicoccus pullicaecorum</name>
    <dbReference type="NCBI Taxonomy" id="501571"/>
    <lineage>
        <taxon>Bacteria</taxon>
        <taxon>Bacillati</taxon>
        <taxon>Bacillota</taxon>
        <taxon>Clostridia</taxon>
        <taxon>Eubacteriales</taxon>
        <taxon>Butyricicoccaceae</taxon>
        <taxon>Butyricicoccus</taxon>
    </lineage>
</organism>
<feature type="transmembrane region" description="Helical" evidence="1">
    <location>
        <begin position="375"/>
        <end position="392"/>
    </location>
</feature>
<dbReference type="GO" id="GO:0005886">
    <property type="term" value="C:plasma membrane"/>
    <property type="evidence" value="ECO:0007669"/>
    <property type="project" value="TreeGrafter"/>
</dbReference>
<dbReference type="GO" id="GO:0005525">
    <property type="term" value="F:GTP binding"/>
    <property type="evidence" value="ECO:0007669"/>
    <property type="project" value="InterPro"/>
</dbReference>
<dbReference type="PRINTS" id="PR00326">
    <property type="entry name" value="GTP1OBG"/>
</dbReference>
<dbReference type="Gene3D" id="3.40.50.300">
    <property type="entry name" value="P-loop containing nucleotide triphosphate hydrolases"/>
    <property type="match status" value="1"/>
</dbReference>
<reference evidence="4" key="1">
    <citation type="submission" date="2017-04" db="EMBL/GenBank/DDBJ databases">
        <title>Function of individual gut microbiota members based on whole genome sequencing of pure cultures obtained from chicken caecum.</title>
        <authorList>
            <person name="Medvecky M."/>
            <person name="Cejkova D."/>
            <person name="Polansky O."/>
            <person name="Karasova D."/>
            <person name="Kubasova T."/>
            <person name="Cizek A."/>
            <person name="Rychlik I."/>
        </authorList>
    </citation>
    <scope>NUCLEOTIDE SEQUENCE [LARGE SCALE GENOMIC DNA]</scope>
    <source>
        <strain evidence="4">An180</strain>
    </source>
</reference>
<feature type="transmembrane region" description="Helical" evidence="1">
    <location>
        <begin position="462"/>
        <end position="481"/>
    </location>
</feature>